<gene>
    <name evidence="1" type="ORF">OIDMADRAFT_134971</name>
</gene>
<dbReference type="HOGENOM" id="CLU_2203284_0_0_1"/>
<sequence>IKELVDIRSFIHLEEERIVDSEEDITDQIIAYYSLPNQDDQEGSVQEEVAKVSVSKAIAALKTLKLYQEQRDQLANQDLTAQLRKELRILQAEEISLKKQSNLTSWLG</sequence>
<accession>A0A0C3GWZ7</accession>
<feature type="non-terminal residue" evidence="1">
    <location>
        <position position="1"/>
    </location>
</feature>
<reference evidence="1 2" key="1">
    <citation type="submission" date="2014-04" db="EMBL/GenBank/DDBJ databases">
        <authorList>
            <consortium name="DOE Joint Genome Institute"/>
            <person name="Kuo A."/>
            <person name="Martino E."/>
            <person name="Perotto S."/>
            <person name="Kohler A."/>
            <person name="Nagy L.G."/>
            <person name="Floudas D."/>
            <person name="Copeland A."/>
            <person name="Barry K.W."/>
            <person name="Cichocki N."/>
            <person name="Veneault-Fourrey C."/>
            <person name="LaButti K."/>
            <person name="Lindquist E.A."/>
            <person name="Lipzen A."/>
            <person name="Lundell T."/>
            <person name="Morin E."/>
            <person name="Murat C."/>
            <person name="Sun H."/>
            <person name="Tunlid A."/>
            <person name="Henrissat B."/>
            <person name="Grigoriev I.V."/>
            <person name="Hibbett D.S."/>
            <person name="Martin F."/>
            <person name="Nordberg H.P."/>
            <person name="Cantor M.N."/>
            <person name="Hua S.X."/>
        </authorList>
    </citation>
    <scope>NUCLEOTIDE SEQUENCE [LARGE SCALE GENOMIC DNA]</scope>
    <source>
        <strain evidence="1 2">Zn</strain>
    </source>
</reference>
<dbReference type="AlphaFoldDB" id="A0A0C3GWZ7"/>
<evidence type="ECO:0000313" key="1">
    <source>
        <dbReference type="EMBL" id="KIM94821.1"/>
    </source>
</evidence>
<protein>
    <submittedName>
        <fullName evidence="1">Uncharacterized protein</fullName>
    </submittedName>
</protein>
<dbReference type="Proteomes" id="UP000054321">
    <property type="component" value="Unassembled WGS sequence"/>
</dbReference>
<name>A0A0C3GWZ7_OIDMZ</name>
<evidence type="ECO:0000313" key="2">
    <source>
        <dbReference type="Proteomes" id="UP000054321"/>
    </source>
</evidence>
<reference evidence="2" key="2">
    <citation type="submission" date="2015-01" db="EMBL/GenBank/DDBJ databases">
        <title>Evolutionary Origins and Diversification of the Mycorrhizal Mutualists.</title>
        <authorList>
            <consortium name="DOE Joint Genome Institute"/>
            <consortium name="Mycorrhizal Genomics Consortium"/>
            <person name="Kohler A."/>
            <person name="Kuo A."/>
            <person name="Nagy L.G."/>
            <person name="Floudas D."/>
            <person name="Copeland A."/>
            <person name="Barry K.W."/>
            <person name="Cichocki N."/>
            <person name="Veneault-Fourrey C."/>
            <person name="LaButti K."/>
            <person name="Lindquist E.A."/>
            <person name="Lipzen A."/>
            <person name="Lundell T."/>
            <person name="Morin E."/>
            <person name="Murat C."/>
            <person name="Riley R."/>
            <person name="Ohm R."/>
            <person name="Sun H."/>
            <person name="Tunlid A."/>
            <person name="Henrissat B."/>
            <person name="Grigoriev I.V."/>
            <person name="Hibbett D.S."/>
            <person name="Martin F."/>
        </authorList>
    </citation>
    <scope>NUCLEOTIDE SEQUENCE [LARGE SCALE GENOMIC DNA]</scope>
    <source>
        <strain evidence="2">Zn</strain>
    </source>
</reference>
<keyword evidence="2" id="KW-1185">Reference proteome</keyword>
<organism evidence="1 2">
    <name type="scientific">Oidiodendron maius (strain Zn)</name>
    <dbReference type="NCBI Taxonomy" id="913774"/>
    <lineage>
        <taxon>Eukaryota</taxon>
        <taxon>Fungi</taxon>
        <taxon>Dikarya</taxon>
        <taxon>Ascomycota</taxon>
        <taxon>Pezizomycotina</taxon>
        <taxon>Leotiomycetes</taxon>
        <taxon>Leotiomycetes incertae sedis</taxon>
        <taxon>Myxotrichaceae</taxon>
        <taxon>Oidiodendron</taxon>
    </lineage>
</organism>
<proteinExistence type="predicted"/>
<dbReference type="EMBL" id="KN832888">
    <property type="protein sequence ID" value="KIM94821.1"/>
    <property type="molecule type" value="Genomic_DNA"/>
</dbReference>
<dbReference type="InParanoid" id="A0A0C3GWZ7"/>